<feature type="transmembrane region" description="Helical" evidence="1">
    <location>
        <begin position="33"/>
        <end position="58"/>
    </location>
</feature>
<feature type="domain" description="Inner membrane protein YgaP-like transmembrane" evidence="2">
    <location>
        <begin position="1"/>
        <end position="62"/>
    </location>
</feature>
<evidence type="ECO:0000256" key="1">
    <source>
        <dbReference type="SAM" id="Phobius"/>
    </source>
</evidence>
<keyword evidence="4" id="KW-1185">Reference proteome</keyword>
<dbReference type="AlphaFoldDB" id="A0A5S9NIH4"/>
<evidence type="ECO:0000313" key="3">
    <source>
        <dbReference type="EMBL" id="CAA0088567.1"/>
    </source>
</evidence>
<dbReference type="InterPro" id="IPR021309">
    <property type="entry name" value="YgaP-like_TM"/>
</dbReference>
<keyword evidence="1" id="KW-0812">Transmembrane</keyword>
<reference evidence="3 4" key="1">
    <citation type="submission" date="2019-12" db="EMBL/GenBank/DDBJ databases">
        <authorList>
            <person name="Reyes-Prieto M."/>
        </authorList>
    </citation>
    <scope>NUCLEOTIDE SEQUENCE [LARGE SCALE GENOMIC DNA]</scope>
    <source>
        <strain evidence="3">HF14-78462</strain>
    </source>
</reference>
<dbReference type="RefSeq" id="WP_159597937.1">
    <property type="nucleotide sequence ID" value="NZ_CACSAS010000001.1"/>
</dbReference>
<feature type="transmembrane region" description="Helical" evidence="1">
    <location>
        <begin position="12"/>
        <end position="27"/>
    </location>
</feature>
<evidence type="ECO:0000313" key="4">
    <source>
        <dbReference type="Proteomes" id="UP000433050"/>
    </source>
</evidence>
<evidence type="ECO:0000259" key="2">
    <source>
        <dbReference type="Pfam" id="PF11127"/>
    </source>
</evidence>
<gene>
    <name evidence="3" type="ORF">STARVERO_00725</name>
</gene>
<name>A0A5S9NIH4_9HYPH</name>
<dbReference type="Proteomes" id="UP000433050">
    <property type="component" value="Unassembled WGS sequence"/>
</dbReference>
<keyword evidence="1" id="KW-0472">Membrane</keyword>
<accession>A0A5S9NIH4</accession>
<proteinExistence type="predicted"/>
<organism evidence="3 4">
    <name type="scientific">Starkeya nomas</name>
    <dbReference type="NCBI Taxonomy" id="2666134"/>
    <lineage>
        <taxon>Bacteria</taxon>
        <taxon>Pseudomonadati</taxon>
        <taxon>Pseudomonadota</taxon>
        <taxon>Alphaproteobacteria</taxon>
        <taxon>Hyphomicrobiales</taxon>
        <taxon>Xanthobacteraceae</taxon>
        <taxon>Starkeya</taxon>
    </lineage>
</organism>
<dbReference type="EMBL" id="CACSAS010000001">
    <property type="protein sequence ID" value="CAA0088567.1"/>
    <property type="molecule type" value="Genomic_DNA"/>
</dbReference>
<keyword evidence="1" id="KW-1133">Transmembrane helix</keyword>
<dbReference type="Pfam" id="PF11127">
    <property type="entry name" value="YgaP-like_TM"/>
    <property type="match status" value="1"/>
</dbReference>
<sequence>MTRNLGSLDRTLRILVGLVLLSLLFVLDGGARWFGLVGLVPLLTGLVGNCPLYSVFGFSSCPLSGRK</sequence>
<protein>
    <recommendedName>
        <fullName evidence="2">Inner membrane protein YgaP-like transmembrane domain-containing protein</fullName>
    </recommendedName>
</protein>